<dbReference type="Proteomes" id="UP001054889">
    <property type="component" value="Unassembled WGS sequence"/>
</dbReference>
<comment type="caution">
    <text evidence="2">The sequence shown here is derived from an EMBL/GenBank/DDBJ whole genome shotgun (WGS) entry which is preliminary data.</text>
</comment>
<sequence length="493" mass="54957">MENIAAMLVGGLDLSRDDGDMMPVLMQQALSCLPTPPVATDAPLRHALAARPPQDGVDRIGNLPVKLLRDIVSRLPAKDAARTTALSTRWRRIWHSVPLVLVDAHLVPLAAAGILRLLRRDADPRDYRTPPLHLAAAVSVALAVHPGPFRCVYITGSNMEAQDAATARWFQLLAAKGVKELVFMNRVKKFGTDVHLPATLFRCISLTKLYLGFWWFPDTATLPRSAAFPYLREVGLCSLVMKPQDLAFLLDRCPVLEKLVMIGCRWPVCLQFQTRSLRCVQVCSSIVTEITVVHASLLERLLLWEAWGDGGRVHMSSKIKIGHAPKLRFLGFLVAGMHQLEIGNTAIKSENDDFKFWGPQSGGTGKVNLKSWEEAGPIECIQRHIKRLVLREFQGKKAELNFLEYIAECAQVLQKMEIVLTPGNSPSDQVGTKLRTFMASAKWANGCCELMISKHQGTGWCYKRAFDLSNQDPFDVSKCREGECMKHSTCWLP</sequence>
<keyword evidence="3" id="KW-1185">Reference proteome</keyword>
<dbReference type="InterPro" id="IPR036047">
    <property type="entry name" value="F-box-like_dom_sf"/>
</dbReference>
<dbReference type="PROSITE" id="PS50181">
    <property type="entry name" value="FBOX"/>
    <property type="match status" value="1"/>
</dbReference>
<feature type="domain" description="F-box" evidence="1">
    <location>
        <begin position="57"/>
        <end position="93"/>
    </location>
</feature>
<dbReference type="Pfam" id="PF00646">
    <property type="entry name" value="F-box"/>
    <property type="match status" value="1"/>
</dbReference>
<evidence type="ECO:0000313" key="2">
    <source>
        <dbReference type="EMBL" id="GJM84951.1"/>
    </source>
</evidence>
<organism evidence="2 3">
    <name type="scientific">Eleusine coracana subsp. coracana</name>
    <dbReference type="NCBI Taxonomy" id="191504"/>
    <lineage>
        <taxon>Eukaryota</taxon>
        <taxon>Viridiplantae</taxon>
        <taxon>Streptophyta</taxon>
        <taxon>Embryophyta</taxon>
        <taxon>Tracheophyta</taxon>
        <taxon>Spermatophyta</taxon>
        <taxon>Magnoliopsida</taxon>
        <taxon>Liliopsida</taxon>
        <taxon>Poales</taxon>
        <taxon>Poaceae</taxon>
        <taxon>PACMAD clade</taxon>
        <taxon>Chloridoideae</taxon>
        <taxon>Cynodonteae</taxon>
        <taxon>Eleusininae</taxon>
        <taxon>Eleusine</taxon>
    </lineage>
</organism>
<dbReference type="InterPro" id="IPR006566">
    <property type="entry name" value="FBD"/>
</dbReference>
<accession>A0AAV5BFF0</accession>
<gene>
    <name evidence="2" type="primary">ga00668</name>
    <name evidence="2" type="ORF">PR202_ga00668</name>
</gene>
<reference evidence="2" key="2">
    <citation type="submission" date="2021-12" db="EMBL/GenBank/DDBJ databases">
        <title>Resequencing data analysis of finger millet.</title>
        <authorList>
            <person name="Hatakeyama M."/>
            <person name="Aluri S."/>
            <person name="Balachadran M.T."/>
            <person name="Sivarajan S.R."/>
            <person name="Poveda L."/>
            <person name="Shimizu-Inatsugi R."/>
            <person name="Schlapbach R."/>
            <person name="Sreeman S.M."/>
            <person name="Shimizu K.K."/>
        </authorList>
    </citation>
    <scope>NUCLEOTIDE SEQUENCE</scope>
</reference>
<dbReference type="SUPFAM" id="SSF81383">
    <property type="entry name" value="F-box domain"/>
    <property type="match status" value="1"/>
</dbReference>
<dbReference type="InterPro" id="IPR055302">
    <property type="entry name" value="F-box_dom-containing"/>
</dbReference>
<dbReference type="SUPFAM" id="SSF52047">
    <property type="entry name" value="RNI-like"/>
    <property type="match status" value="1"/>
</dbReference>
<reference evidence="2" key="1">
    <citation type="journal article" date="2018" name="DNA Res.">
        <title>Multiple hybrid de novo genome assembly of finger millet, an orphan allotetraploid crop.</title>
        <authorList>
            <person name="Hatakeyama M."/>
            <person name="Aluri S."/>
            <person name="Balachadran M.T."/>
            <person name="Sivarajan S.R."/>
            <person name="Patrignani A."/>
            <person name="Gruter S."/>
            <person name="Poveda L."/>
            <person name="Shimizu-Inatsugi R."/>
            <person name="Baeten J."/>
            <person name="Francoijs K.J."/>
            <person name="Nataraja K.N."/>
            <person name="Reddy Y.A.N."/>
            <person name="Phadnis S."/>
            <person name="Ravikumar R.L."/>
            <person name="Schlapbach R."/>
            <person name="Sreeman S.M."/>
            <person name="Shimizu K.K."/>
        </authorList>
    </citation>
    <scope>NUCLEOTIDE SEQUENCE</scope>
</reference>
<name>A0AAV5BFF0_ELECO</name>
<protein>
    <recommendedName>
        <fullName evidence="1">F-box domain-containing protein</fullName>
    </recommendedName>
</protein>
<dbReference type="InterPro" id="IPR055411">
    <property type="entry name" value="LRR_FXL15/At3g58940/PEG3-like"/>
</dbReference>
<evidence type="ECO:0000313" key="3">
    <source>
        <dbReference type="Proteomes" id="UP001054889"/>
    </source>
</evidence>
<dbReference type="Gene3D" id="1.20.1280.50">
    <property type="match status" value="1"/>
</dbReference>
<dbReference type="AlphaFoldDB" id="A0AAV5BFF0"/>
<dbReference type="Pfam" id="PF08387">
    <property type="entry name" value="FBD"/>
    <property type="match status" value="1"/>
</dbReference>
<dbReference type="Pfam" id="PF24758">
    <property type="entry name" value="LRR_At5g56370"/>
    <property type="match status" value="1"/>
</dbReference>
<proteinExistence type="predicted"/>
<dbReference type="SMART" id="SM00256">
    <property type="entry name" value="FBOX"/>
    <property type="match status" value="1"/>
</dbReference>
<dbReference type="EMBL" id="BQKI01000001">
    <property type="protein sequence ID" value="GJM84951.1"/>
    <property type="molecule type" value="Genomic_DNA"/>
</dbReference>
<dbReference type="PANTHER" id="PTHR32141">
    <property type="match status" value="1"/>
</dbReference>
<dbReference type="PANTHER" id="PTHR32141:SF40">
    <property type="entry name" value="OS06G0492900 PROTEIN"/>
    <property type="match status" value="1"/>
</dbReference>
<dbReference type="InterPro" id="IPR001810">
    <property type="entry name" value="F-box_dom"/>
</dbReference>
<evidence type="ECO:0000259" key="1">
    <source>
        <dbReference type="PROSITE" id="PS50181"/>
    </source>
</evidence>